<dbReference type="AlphaFoldDB" id="A0A7Y5ZZA2"/>
<gene>
    <name evidence="1" type="ORF">HP550_06150</name>
</gene>
<name>A0A7Y5ZZA2_9CELL</name>
<evidence type="ECO:0000313" key="1">
    <source>
        <dbReference type="EMBL" id="NUU16831.1"/>
    </source>
</evidence>
<organism evidence="1 2">
    <name type="scientific">Cellulomonas humilata</name>
    <dbReference type="NCBI Taxonomy" id="144055"/>
    <lineage>
        <taxon>Bacteria</taxon>
        <taxon>Bacillati</taxon>
        <taxon>Actinomycetota</taxon>
        <taxon>Actinomycetes</taxon>
        <taxon>Micrococcales</taxon>
        <taxon>Cellulomonadaceae</taxon>
        <taxon>Cellulomonas</taxon>
    </lineage>
</organism>
<sequence>SYGHAAAALRAGAASRSAARLGLPRSAPAPVVVDAVARATTRPAQAVEALLYGPPPTDDRGLAQLARDLDHLESEVHRT</sequence>
<evidence type="ECO:0000313" key="2">
    <source>
        <dbReference type="Proteomes" id="UP000565724"/>
    </source>
</evidence>
<feature type="non-terminal residue" evidence="1">
    <location>
        <position position="1"/>
    </location>
</feature>
<dbReference type="Proteomes" id="UP000565724">
    <property type="component" value="Unassembled WGS sequence"/>
</dbReference>
<dbReference type="EMBL" id="JABMCI010000055">
    <property type="protein sequence ID" value="NUU16831.1"/>
    <property type="molecule type" value="Genomic_DNA"/>
</dbReference>
<protein>
    <submittedName>
        <fullName evidence="1">DUF4350 domain-containing protein</fullName>
    </submittedName>
</protein>
<keyword evidence="2" id="KW-1185">Reference proteome</keyword>
<comment type="caution">
    <text evidence="1">The sequence shown here is derived from an EMBL/GenBank/DDBJ whole genome shotgun (WGS) entry which is preliminary data.</text>
</comment>
<accession>A0A7Y5ZZA2</accession>
<proteinExistence type="predicted"/>
<reference evidence="1 2" key="1">
    <citation type="submission" date="2020-05" db="EMBL/GenBank/DDBJ databases">
        <title>Genome Sequencing of Type Strains.</title>
        <authorList>
            <person name="Lemaire J.F."/>
            <person name="Inderbitzin P."/>
            <person name="Gregorio O.A."/>
            <person name="Collins S.B."/>
            <person name="Wespe N."/>
            <person name="Knight-Connoni V."/>
        </authorList>
    </citation>
    <scope>NUCLEOTIDE SEQUENCE [LARGE SCALE GENOMIC DNA]</scope>
    <source>
        <strain evidence="1 2">ATCC 25174</strain>
    </source>
</reference>